<dbReference type="SMART" id="SM00796">
    <property type="entry name" value="AHS1"/>
    <property type="match status" value="1"/>
</dbReference>
<dbReference type="GO" id="GO:0017168">
    <property type="term" value="F:5-oxoprolinase (ATP-hydrolyzing) activity"/>
    <property type="evidence" value="ECO:0007669"/>
    <property type="project" value="UniProtKB-EC"/>
</dbReference>
<dbReference type="EC" id="3.5.2.9" evidence="5"/>
<organism evidence="5 6">
    <name type="scientific">Reinekea marina</name>
    <dbReference type="NCBI Taxonomy" id="1310421"/>
    <lineage>
        <taxon>Bacteria</taxon>
        <taxon>Pseudomonadati</taxon>
        <taxon>Pseudomonadota</taxon>
        <taxon>Gammaproteobacteria</taxon>
        <taxon>Oceanospirillales</taxon>
        <taxon>Saccharospirillaceae</taxon>
        <taxon>Reinekea</taxon>
    </lineage>
</organism>
<dbReference type="InterPro" id="IPR029000">
    <property type="entry name" value="Cyclophilin-like_dom_sf"/>
</dbReference>
<keyword evidence="1" id="KW-0547">Nucleotide-binding</keyword>
<dbReference type="NCBIfam" id="TIGR00370">
    <property type="entry name" value="5-oxoprolinase subunit PxpB"/>
    <property type="match status" value="1"/>
</dbReference>
<accession>A0ABV7WS30</accession>
<dbReference type="PANTHER" id="PTHR34698:SF2">
    <property type="entry name" value="5-OXOPROLINASE SUBUNIT B"/>
    <property type="match status" value="1"/>
</dbReference>
<dbReference type="SUPFAM" id="SSF50891">
    <property type="entry name" value="Cyclophilin-like"/>
    <property type="match status" value="1"/>
</dbReference>
<evidence type="ECO:0000313" key="6">
    <source>
        <dbReference type="Proteomes" id="UP001595710"/>
    </source>
</evidence>
<keyword evidence="2 5" id="KW-0378">Hydrolase</keyword>
<sequence length="227" mass="25022">MRLEVASENSVILYVTYSPSRASIRRLQSLCDLIRLSLGASLVDLVPSYTSILISFNPLQTNHRQVGQKVKELIPSLKDYHSPQLSGKLVRMPVYYGEEVALDLERIAKFHSIKPEAVITAHCQKIYDVFAIGFAPGFAYLGEVEAHIAMPRLPSPRAIIPAGSVAIADQQTAIYPFATPGGWNIIGRCPSVLFDPNTDPCMPYQVGDQVQFMAISKEEFIELGGTL</sequence>
<proteinExistence type="predicted"/>
<dbReference type="Proteomes" id="UP001595710">
    <property type="component" value="Unassembled WGS sequence"/>
</dbReference>
<dbReference type="InterPro" id="IPR003833">
    <property type="entry name" value="CT_C_D"/>
</dbReference>
<reference evidence="6" key="1">
    <citation type="journal article" date="2019" name="Int. J. Syst. Evol. Microbiol.">
        <title>The Global Catalogue of Microorganisms (GCM) 10K type strain sequencing project: providing services to taxonomists for standard genome sequencing and annotation.</title>
        <authorList>
            <consortium name="The Broad Institute Genomics Platform"/>
            <consortium name="The Broad Institute Genome Sequencing Center for Infectious Disease"/>
            <person name="Wu L."/>
            <person name="Ma J."/>
        </authorList>
    </citation>
    <scope>NUCLEOTIDE SEQUENCE [LARGE SCALE GENOMIC DNA]</scope>
    <source>
        <strain evidence="6">CECT 8288</strain>
    </source>
</reference>
<dbReference type="InterPro" id="IPR010016">
    <property type="entry name" value="PxpB"/>
</dbReference>
<keyword evidence="6" id="KW-1185">Reference proteome</keyword>
<comment type="caution">
    <text evidence="5">The sequence shown here is derived from an EMBL/GenBank/DDBJ whole genome shotgun (WGS) entry which is preliminary data.</text>
</comment>
<dbReference type="SUPFAM" id="SSF160467">
    <property type="entry name" value="PH0987 N-terminal domain-like"/>
    <property type="match status" value="1"/>
</dbReference>
<feature type="domain" description="Carboxyltransferase" evidence="4">
    <location>
        <begin position="1"/>
        <end position="203"/>
    </location>
</feature>
<dbReference type="Gene3D" id="3.30.1360.40">
    <property type="match status" value="1"/>
</dbReference>
<evidence type="ECO:0000259" key="4">
    <source>
        <dbReference type="SMART" id="SM00796"/>
    </source>
</evidence>
<evidence type="ECO:0000256" key="1">
    <source>
        <dbReference type="ARBA" id="ARBA00022741"/>
    </source>
</evidence>
<protein>
    <submittedName>
        <fullName evidence="5">5-oxoprolinase subunit PxpB</fullName>
        <ecNumber evidence="5">3.5.2.9</ecNumber>
    </submittedName>
</protein>
<dbReference type="EMBL" id="JBHRYN010000010">
    <property type="protein sequence ID" value="MFC3701641.1"/>
    <property type="molecule type" value="Genomic_DNA"/>
</dbReference>
<dbReference type="RefSeq" id="WP_290280663.1">
    <property type="nucleotide sequence ID" value="NZ_JAUFQI010000001.1"/>
</dbReference>
<dbReference type="Gene3D" id="2.40.100.10">
    <property type="entry name" value="Cyclophilin-like"/>
    <property type="match status" value="1"/>
</dbReference>
<gene>
    <name evidence="5" type="primary">pxpB</name>
    <name evidence="5" type="ORF">ACFOND_08335</name>
</gene>
<evidence type="ECO:0000256" key="2">
    <source>
        <dbReference type="ARBA" id="ARBA00022801"/>
    </source>
</evidence>
<name>A0ABV7WS30_9GAMM</name>
<evidence type="ECO:0000313" key="5">
    <source>
        <dbReference type="EMBL" id="MFC3701641.1"/>
    </source>
</evidence>
<keyword evidence="3" id="KW-0067">ATP-binding</keyword>
<dbReference type="PANTHER" id="PTHR34698">
    <property type="entry name" value="5-OXOPROLINASE SUBUNIT B"/>
    <property type="match status" value="1"/>
</dbReference>
<evidence type="ECO:0000256" key="3">
    <source>
        <dbReference type="ARBA" id="ARBA00022840"/>
    </source>
</evidence>
<dbReference type="Pfam" id="PF02682">
    <property type="entry name" value="CT_C_D"/>
    <property type="match status" value="1"/>
</dbReference>